<feature type="region of interest" description="Disordered" evidence="1">
    <location>
        <begin position="68"/>
        <end position="105"/>
    </location>
</feature>
<evidence type="ECO:0000256" key="1">
    <source>
        <dbReference type="SAM" id="MobiDB-lite"/>
    </source>
</evidence>
<accession>A0A7M1T2H7</accession>
<name>A0A7M1T2H7_9FLAO</name>
<keyword evidence="2" id="KW-0732">Signal</keyword>
<proteinExistence type="predicted"/>
<evidence type="ECO:0000313" key="3">
    <source>
        <dbReference type="EMBL" id="QOR73113.1"/>
    </source>
</evidence>
<reference evidence="3 4" key="1">
    <citation type="submission" date="2020-10" db="EMBL/GenBank/DDBJ databases">
        <title>Complete genome of Cruoricapor ignavus strain M1214 isolated from the blood culture of a febrile patient.</title>
        <authorList>
            <person name="Guglielmino C.J.D."/>
        </authorList>
    </citation>
    <scope>NUCLEOTIDE SEQUENCE [LARGE SCALE GENOMIC DNA]</scope>
    <source>
        <strain evidence="3 4">M1214</strain>
    </source>
</reference>
<organism evidence="3 4">
    <name type="scientific">Cruoricaptor ignavus</name>
    <dbReference type="NCBI Taxonomy" id="1118202"/>
    <lineage>
        <taxon>Bacteria</taxon>
        <taxon>Pseudomonadati</taxon>
        <taxon>Bacteroidota</taxon>
        <taxon>Flavobacteriia</taxon>
        <taxon>Flavobacteriales</taxon>
        <taxon>Weeksellaceae</taxon>
        <taxon>Cruoricaptor</taxon>
    </lineage>
</organism>
<feature type="signal peptide" evidence="2">
    <location>
        <begin position="1"/>
        <end position="23"/>
    </location>
</feature>
<dbReference type="RefSeq" id="WP_193439293.1">
    <property type="nucleotide sequence ID" value="NZ_CP063145.1"/>
</dbReference>
<protein>
    <submittedName>
        <fullName evidence="3">Uncharacterized protein</fullName>
    </submittedName>
</protein>
<dbReference type="AlphaFoldDB" id="A0A7M1T2H7"/>
<evidence type="ECO:0000313" key="4">
    <source>
        <dbReference type="Proteomes" id="UP000593605"/>
    </source>
</evidence>
<dbReference type="KEGG" id="civ:IMZ16_06090"/>
<evidence type="ECO:0000256" key="2">
    <source>
        <dbReference type="SAM" id="SignalP"/>
    </source>
</evidence>
<feature type="chain" id="PRO_5032951744" evidence="2">
    <location>
        <begin position="24"/>
        <end position="105"/>
    </location>
</feature>
<dbReference type="EMBL" id="CP063145">
    <property type="protein sequence ID" value="QOR73113.1"/>
    <property type="molecule type" value="Genomic_DNA"/>
</dbReference>
<feature type="compositionally biased region" description="Basic and acidic residues" evidence="1">
    <location>
        <begin position="73"/>
        <end position="105"/>
    </location>
</feature>
<dbReference type="Proteomes" id="UP000593605">
    <property type="component" value="Chromosome"/>
</dbReference>
<gene>
    <name evidence="3" type="ORF">IMZ16_06090</name>
</gene>
<sequence>MRAYKFLYLSAALCLAFCSKPQGELPAAEADNLPAPYDTAAVDSFAPGATSRNVVLVRYDTVPVDSLKNIKPKTKDSAKKKAEKPQDKNLKDRTKDNESEPKAAE</sequence>